<dbReference type="Proteomes" id="UP000184184">
    <property type="component" value="Unassembled WGS sequence"/>
</dbReference>
<name>A0A1M7NKQ2_9BACI</name>
<proteinExistence type="predicted"/>
<dbReference type="InterPro" id="IPR025711">
    <property type="entry name" value="PepSY"/>
</dbReference>
<dbReference type="AlphaFoldDB" id="A0A1M7NKQ2"/>
<evidence type="ECO:0000313" key="3">
    <source>
        <dbReference type="Proteomes" id="UP000184184"/>
    </source>
</evidence>
<keyword evidence="3" id="KW-1185">Reference proteome</keyword>
<dbReference type="Pfam" id="PF03413">
    <property type="entry name" value="PepSY"/>
    <property type="match status" value="1"/>
</dbReference>
<gene>
    <name evidence="2" type="ORF">SAMN05216179_1605</name>
</gene>
<protein>
    <submittedName>
        <fullName evidence="2">Predicted small secreted protein</fullName>
    </submittedName>
</protein>
<reference evidence="2 3" key="1">
    <citation type="submission" date="2016-11" db="EMBL/GenBank/DDBJ databases">
        <authorList>
            <person name="Jaros S."/>
            <person name="Januszkiewicz K."/>
            <person name="Wedrychowicz H."/>
        </authorList>
    </citation>
    <scope>NUCLEOTIDE SEQUENCE [LARGE SCALE GENOMIC DNA]</scope>
    <source>
        <strain evidence="2 3">CGMCC 1.10681</strain>
    </source>
</reference>
<evidence type="ECO:0000313" key="2">
    <source>
        <dbReference type="EMBL" id="SHN04428.1"/>
    </source>
</evidence>
<sequence>MKKNNTIIIACIAFIIGYILRQQQEEKQHLKPEKVLKSVKERFQRKYEVSGSWIYMKPEPFEKNDLQYDVYHGGITKHTNGEYIPYEFYIDAHTGTLLEMFPQHK</sequence>
<dbReference type="RefSeq" id="WP_073201343.1">
    <property type="nucleotide sequence ID" value="NZ_FRCZ01000003.1"/>
</dbReference>
<feature type="domain" description="PepSY" evidence="1">
    <location>
        <begin position="39"/>
        <end position="100"/>
    </location>
</feature>
<dbReference type="EMBL" id="FRCZ01000003">
    <property type="protein sequence ID" value="SHN04428.1"/>
    <property type="molecule type" value="Genomic_DNA"/>
</dbReference>
<dbReference type="STRING" id="1027249.SAMN05216179_1605"/>
<dbReference type="OrthoDB" id="2989832at2"/>
<evidence type="ECO:0000259" key="1">
    <source>
        <dbReference type="Pfam" id="PF03413"/>
    </source>
</evidence>
<organism evidence="2 3">
    <name type="scientific">Gracilibacillus kekensis</name>
    <dbReference type="NCBI Taxonomy" id="1027249"/>
    <lineage>
        <taxon>Bacteria</taxon>
        <taxon>Bacillati</taxon>
        <taxon>Bacillota</taxon>
        <taxon>Bacilli</taxon>
        <taxon>Bacillales</taxon>
        <taxon>Bacillaceae</taxon>
        <taxon>Gracilibacillus</taxon>
    </lineage>
</organism>
<accession>A0A1M7NKQ2</accession>